<evidence type="ECO:0000256" key="8">
    <source>
        <dbReference type="PIRSR" id="PIRSR000102-3"/>
    </source>
</evidence>
<name>A0A9P0MZ05_SPOLI</name>
<sequence>MFTRKLLNQYIFFCNNIKCMQMRNIQASVIGAAGEVGSNLSLLLKQNNKLQRLQLYDDDEKIMGTAMELSLLPGGPEVTAFVGNNNLHAAVRGSDLIVMVHRVPRKPGNSREQMLAANAPALHKLCRAMADENPTAFFAIATIPLNSLVPFASALLYKYGTYNPFKVFGVTHIDTTRARTYTANALNVSSRNLFLPVIGGHSDDTVIPLFSNITPVDYSIDPCQADSLTRLLRKAGTEIVFQKQGSEAAVLGVAWSINEFCDLIFDALCGSEVIVNSYTANPNFGTRFFSGPTTVGPYGIISRPCQQLTFNDYESFLLSASVPVINNDVSIGEKYIQYVESMGKAKY</sequence>
<evidence type="ECO:0000313" key="13">
    <source>
        <dbReference type="Proteomes" id="UP001153321"/>
    </source>
</evidence>
<reference evidence="12" key="1">
    <citation type="submission" date="2022-02" db="EMBL/GenBank/DDBJ databases">
        <authorList>
            <person name="King R."/>
        </authorList>
    </citation>
    <scope>NUCLEOTIDE SEQUENCE</scope>
</reference>
<protein>
    <recommendedName>
        <fullName evidence="2">Malate dehydrogenase, mitochondrial</fullName>
        <ecNumber evidence="1">1.1.1.37</ecNumber>
    </recommendedName>
</protein>
<keyword evidence="5 8" id="KW-0520">NAD</keyword>
<evidence type="ECO:0000256" key="6">
    <source>
        <dbReference type="ARBA" id="ARBA00048313"/>
    </source>
</evidence>
<dbReference type="Gene3D" id="3.40.50.720">
    <property type="entry name" value="NAD(P)-binding Rossmann-like Domain"/>
    <property type="match status" value="1"/>
</dbReference>
<feature type="binding site" evidence="8">
    <location>
        <position position="118"/>
    </location>
    <ligand>
        <name>NAD(+)</name>
        <dbReference type="ChEBI" id="CHEBI:57540"/>
    </ligand>
</feature>
<evidence type="ECO:0000259" key="11">
    <source>
        <dbReference type="Pfam" id="PF02866"/>
    </source>
</evidence>
<evidence type="ECO:0000256" key="5">
    <source>
        <dbReference type="ARBA" id="ARBA00023027"/>
    </source>
</evidence>
<evidence type="ECO:0000256" key="4">
    <source>
        <dbReference type="ARBA" id="ARBA00023002"/>
    </source>
</evidence>
<keyword evidence="13" id="KW-1185">Reference proteome</keyword>
<dbReference type="InterPro" id="IPR001557">
    <property type="entry name" value="L-lactate/malate_DH"/>
</dbReference>
<evidence type="ECO:0000256" key="2">
    <source>
        <dbReference type="ARBA" id="ARBA00016075"/>
    </source>
</evidence>
<dbReference type="SUPFAM" id="SSF51735">
    <property type="entry name" value="NAD(P)-binding Rossmann-fold domains"/>
    <property type="match status" value="1"/>
</dbReference>
<evidence type="ECO:0000313" key="12">
    <source>
        <dbReference type="EMBL" id="CAH1635284.1"/>
    </source>
</evidence>
<dbReference type="GO" id="GO:0006099">
    <property type="term" value="P:tricarboxylic acid cycle"/>
    <property type="evidence" value="ECO:0007669"/>
    <property type="project" value="UniProtKB-KW"/>
</dbReference>
<feature type="domain" description="Lactate/malate dehydrogenase C-terminal" evidence="11">
    <location>
        <begin position="171"/>
        <end position="329"/>
    </location>
</feature>
<dbReference type="PIRSF" id="PIRSF000102">
    <property type="entry name" value="Lac_mal_DH"/>
    <property type="match status" value="1"/>
</dbReference>
<keyword evidence="4 9" id="KW-0560">Oxidoreductase</keyword>
<dbReference type="InterPro" id="IPR001236">
    <property type="entry name" value="Lactate/malate_DH_N"/>
</dbReference>
<organism evidence="12 13">
    <name type="scientific">Spodoptera littoralis</name>
    <name type="common">Egyptian cotton leafworm</name>
    <dbReference type="NCBI Taxonomy" id="7109"/>
    <lineage>
        <taxon>Eukaryota</taxon>
        <taxon>Metazoa</taxon>
        <taxon>Ecdysozoa</taxon>
        <taxon>Arthropoda</taxon>
        <taxon>Hexapoda</taxon>
        <taxon>Insecta</taxon>
        <taxon>Pterygota</taxon>
        <taxon>Neoptera</taxon>
        <taxon>Endopterygota</taxon>
        <taxon>Lepidoptera</taxon>
        <taxon>Glossata</taxon>
        <taxon>Ditrysia</taxon>
        <taxon>Noctuoidea</taxon>
        <taxon>Noctuidae</taxon>
        <taxon>Amphipyrinae</taxon>
        <taxon>Spodoptera</taxon>
    </lineage>
</organism>
<dbReference type="Gene3D" id="3.90.110.10">
    <property type="entry name" value="Lactate dehydrogenase/glycoside hydrolase, family 4, C-terminal"/>
    <property type="match status" value="1"/>
</dbReference>
<feature type="active site" description="Proton acceptor" evidence="7">
    <location>
        <position position="201"/>
    </location>
</feature>
<dbReference type="Pfam" id="PF00056">
    <property type="entry name" value="Ldh_1_N"/>
    <property type="match status" value="1"/>
</dbReference>
<evidence type="ECO:0000256" key="3">
    <source>
        <dbReference type="ARBA" id="ARBA00022532"/>
    </source>
</evidence>
<evidence type="ECO:0000256" key="7">
    <source>
        <dbReference type="PIRSR" id="PIRSR000102-1"/>
    </source>
</evidence>
<feature type="binding site" evidence="8">
    <location>
        <position position="57"/>
    </location>
    <ligand>
        <name>NAD(+)</name>
        <dbReference type="ChEBI" id="CHEBI:57540"/>
    </ligand>
</feature>
<dbReference type="Proteomes" id="UP001153321">
    <property type="component" value="Chromosome 10"/>
</dbReference>
<comment type="similarity">
    <text evidence="9">Belongs to the LDH/MDH superfamily.</text>
</comment>
<dbReference type="PANTHER" id="PTHR11540:SF16">
    <property type="entry name" value="MALATE DEHYDROGENASE, MITOCHONDRIAL"/>
    <property type="match status" value="1"/>
</dbReference>
<dbReference type="InterPro" id="IPR015955">
    <property type="entry name" value="Lactate_DH/Glyco_Ohase_4_C"/>
</dbReference>
<accession>A0A9P0MZ05</accession>
<dbReference type="EC" id="1.1.1.37" evidence="1"/>
<feature type="binding site" evidence="8">
    <location>
        <begin position="31"/>
        <end position="37"/>
    </location>
    <ligand>
        <name>NAD(+)</name>
        <dbReference type="ChEBI" id="CHEBI:57540"/>
    </ligand>
</feature>
<evidence type="ECO:0000259" key="10">
    <source>
        <dbReference type="Pfam" id="PF00056"/>
    </source>
</evidence>
<keyword evidence="3" id="KW-0816">Tricarboxylic acid cycle</keyword>
<dbReference type="EMBL" id="LR824541">
    <property type="protein sequence ID" value="CAH1635284.1"/>
    <property type="molecule type" value="Genomic_DNA"/>
</dbReference>
<dbReference type="PANTHER" id="PTHR11540">
    <property type="entry name" value="MALATE AND LACTATE DEHYDROGENASE"/>
    <property type="match status" value="1"/>
</dbReference>
<evidence type="ECO:0000256" key="1">
    <source>
        <dbReference type="ARBA" id="ARBA00012995"/>
    </source>
</evidence>
<dbReference type="GO" id="GO:0005737">
    <property type="term" value="C:cytoplasm"/>
    <property type="evidence" value="ECO:0007669"/>
    <property type="project" value="TreeGrafter"/>
</dbReference>
<dbReference type="Pfam" id="PF02866">
    <property type="entry name" value="Ldh_1_C"/>
    <property type="match status" value="1"/>
</dbReference>
<dbReference type="SUPFAM" id="SSF56327">
    <property type="entry name" value="LDH C-terminal domain-like"/>
    <property type="match status" value="1"/>
</dbReference>
<gene>
    <name evidence="12" type="ORF">SPLIT_LOCUS646</name>
</gene>
<feature type="domain" description="Lactate/malate dehydrogenase N-terminal" evidence="10">
    <location>
        <begin position="28"/>
        <end position="169"/>
    </location>
</feature>
<dbReference type="GO" id="GO:0030060">
    <property type="term" value="F:L-malate dehydrogenase (NAD+) activity"/>
    <property type="evidence" value="ECO:0007669"/>
    <property type="project" value="UniProtKB-EC"/>
</dbReference>
<dbReference type="InterPro" id="IPR036291">
    <property type="entry name" value="NAD(P)-bd_dom_sf"/>
</dbReference>
<dbReference type="GO" id="GO:0019752">
    <property type="term" value="P:carboxylic acid metabolic process"/>
    <property type="evidence" value="ECO:0007669"/>
    <property type="project" value="InterPro"/>
</dbReference>
<evidence type="ECO:0000256" key="9">
    <source>
        <dbReference type="RuleBase" id="RU003369"/>
    </source>
</evidence>
<dbReference type="AlphaFoldDB" id="A0A9P0MZ05"/>
<comment type="catalytic activity">
    <reaction evidence="6">
        <text>(S)-malate + NAD(+) = oxaloacetate + NADH + H(+)</text>
        <dbReference type="Rhea" id="RHEA:21432"/>
        <dbReference type="ChEBI" id="CHEBI:15378"/>
        <dbReference type="ChEBI" id="CHEBI:15589"/>
        <dbReference type="ChEBI" id="CHEBI:16452"/>
        <dbReference type="ChEBI" id="CHEBI:57540"/>
        <dbReference type="ChEBI" id="CHEBI:57945"/>
        <dbReference type="EC" id="1.1.1.37"/>
    </reaction>
</comment>
<proteinExistence type="inferred from homology"/>
<dbReference type="InterPro" id="IPR022383">
    <property type="entry name" value="Lactate/malate_DH_C"/>
</dbReference>